<name>A0A0K2T6T7_LEPSM</name>
<organism evidence="1">
    <name type="scientific">Lepeophtheirus salmonis</name>
    <name type="common">Salmon louse</name>
    <name type="synonym">Caligus salmonis</name>
    <dbReference type="NCBI Taxonomy" id="72036"/>
    <lineage>
        <taxon>Eukaryota</taxon>
        <taxon>Metazoa</taxon>
        <taxon>Ecdysozoa</taxon>
        <taxon>Arthropoda</taxon>
        <taxon>Crustacea</taxon>
        <taxon>Multicrustacea</taxon>
        <taxon>Hexanauplia</taxon>
        <taxon>Copepoda</taxon>
        <taxon>Siphonostomatoida</taxon>
        <taxon>Caligidae</taxon>
        <taxon>Lepeophtheirus</taxon>
    </lineage>
</organism>
<accession>A0A0K2T6T7</accession>
<reference evidence="1" key="1">
    <citation type="submission" date="2014-05" db="EMBL/GenBank/DDBJ databases">
        <authorList>
            <person name="Chronopoulou M."/>
        </authorList>
    </citation>
    <scope>NUCLEOTIDE SEQUENCE</scope>
    <source>
        <tissue evidence="1">Whole organism</tissue>
    </source>
</reference>
<dbReference type="EMBL" id="HACA01004149">
    <property type="protein sequence ID" value="CDW21510.1"/>
    <property type="molecule type" value="Transcribed_RNA"/>
</dbReference>
<sequence length="42" mass="4882">MNLVANDFFLAAMTSRRMRIPHHLPTEVLNARRIESLHYTAS</sequence>
<proteinExistence type="predicted"/>
<dbReference type="AlphaFoldDB" id="A0A0K2T6T7"/>
<feature type="non-terminal residue" evidence="1">
    <location>
        <position position="42"/>
    </location>
</feature>
<evidence type="ECO:0000313" key="1">
    <source>
        <dbReference type="EMBL" id="CDW21510.1"/>
    </source>
</evidence>
<protein>
    <submittedName>
        <fullName evidence="1">Uncharacterized protein</fullName>
    </submittedName>
</protein>